<gene>
    <name evidence="2" type="ORF">N9A08_12905</name>
</gene>
<evidence type="ECO:0000313" key="3">
    <source>
        <dbReference type="Proteomes" id="UP001063368"/>
    </source>
</evidence>
<feature type="compositionally biased region" description="Basic residues" evidence="1">
    <location>
        <begin position="1"/>
        <end position="11"/>
    </location>
</feature>
<dbReference type="EMBL" id="CP106856">
    <property type="protein sequence ID" value="UYB35516.1"/>
    <property type="molecule type" value="Genomic_DNA"/>
</dbReference>
<proteinExistence type="predicted"/>
<evidence type="ECO:0008006" key="4">
    <source>
        <dbReference type="Google" id="ProtNLM"/>
    </source>
</evidence>
<dbReference type="Proteomes" id="UP001063368">
    <property type="component" value="Chromosome"/>
</dbReference>
<dbReference type="RefSeq" id="WP_263127521.1">
    <property type="nucleotide sequence ID" value="NZ_CP106856.1"/>
</dbReference>
<organism evidence="2 3">
    <name type="scientific">Arthrobacter koreensis</name>
    <dbReference type="NCBI Taxonomy" id="199136"/>
    <lineage>
        <taxon>Bacteria</taxon>
        <taxon>Bacillati</taxon>
        <taxon>Actinomycetota</taxon>
        <taxon>Actinomycetes</taxon>
        <taxon>Micrococcales</taxon>
        <taxon>Micrococcaceae</taxon>
        <taxon>Arthrobacter</taxon>
    </lineage>
</organism>
<evidence type="ECO:0000313" key="2">
    <source>
        <dbReference type="EMBL" id="UYB35516.1"/>
    </source>
</evidence>
<sequence length="164" mass="18418">MANNPGRKKVAVPKGGWPTGRKEAIPAALPEVAGKRPVVLHVDNEAINERKLVWRFGQMDTDGQWSPTNISPSELANLFDKMTSFETMTIGEIFAPGSEHGKKYAVASMPSAPQKRLSDLQREDETEVARLRCSGPQRLYGFLREHVFHVLWWDPTHAVWPSTK</sequence>
<protein>
    <recommendedName>
        <fullName evidence="4">Chromo domain-containing protein</fullName>
    </recommendedName>
</protein>
<reference evidence="2" key="1">
    <citation type="submission" date="2022-09" db="EMBL/GenBank/DDBJ databases">
        <authorList>
            <person name="Li D."/>
            <person name="Cheng J."/>
            <person name="Li Y."/>
        </authorList>
    </citation>
    <scope>NUCLEOTIDE SEQUENCE</scope>
    <source>
        <strain evidence="2">DL</strain>
    </source>
</reference>
<name>A0ABY6FRY3_9MICC</name>
<accession>A0ABY6FRY3</accession>
<evidence type="ECO:0000256" key="1">
    <source>
        <dbReference type="SAM" id="MobiDB-lite"/>
    </source>
</evidence>
<keyword evidence="3" id="KW-1185">Reference proteome</keyword>
<feature type="region of interest" description="Disordered" evidence="1">
    <location>
        <begin position="1"/>
        <end position="22"/>
    </location>
</feature>